<accession>A0ABW7CZ91</accession>
<gene>
    <name evidence="2" type="ORF">ACEU0G_003617</name>
</gene>
<dbReference type="Gene3D" id="1.20.1440.100">
    <property type="entry name" value="SG protein - dephosphorylation function"/>
    <property type="match status" value="1"/>
</dbReference>
<organism evidence="2 3">
    <name type="scientific">Stenotrophomonas nematodicola</name>
    <dbReference type="NCBI Taxonomy" id="2656746"/>
    <lineage>
        <taxon>Bacteria</taxon>
        <taxon>Pseudomonadati</taxon>
        <taxon>Pseudomonadota</taxon>
        <taxon>Gammaproteobacteria</taxon>
        <taxon>Lysobacterales</taxon>
        <taxon>Lysobacteraceae</taxon>
        <taxon>Stenotrophomonas</taxon>
    </lineage>
</organism>
<dbReference type="Pfam" id="PF12710">
    <property type="entry name" value="HAD"/>
    <property type="match status" value="1"/>
</dbReference>
<evidence type="ECO:0000313" key="3">
    <source>
        <dbReference type="Proteomes" id="UP001605261"/>
    </source>
</evidence>
<dbReference type="RefSeq" id="WP_394163328.1">
    <property type="nucleotide sequence ID" value="NZ_JBHGCJ010000007.1"/>
</dbReference>
<dbReference type="SUPFAM" id="SSF56784">
    <property type="entry name" value="HAD-like"/>
    <property type="match status" value="1"/>
</dbReference>
<evidence type="ECO:0000256" key="1">
    <source>
        <dbReference type="SAM" id="Phobius"/>
    </source>
</evidence>
<sequence>MLHADVVVFDFDLTLTRWETAARFFKAALRAQPWRMAVVVLAAPVLLPLLALRRTRRLPVRFAVWMATFGRSGTQLDRLAQAHADAVFAAGEAVFIEDAVACLRTHLANGDRVVIATGCWEPVARALLARGGLAEVPLVASTLRPWLGGWVSDQHCLGPNKIPLLTARGYPPPWAMAYTDHHADLPLLRNSAQWCLVSPKPECVRRIEQALQVRAPILPWRGQAAAR</sequence>
<proteinExistence type="predicted"/>
<dbReference type="EC" id="3.1.3.-" evidence="2"/>
<dbReference type="EMBL" id="JBHGCJ010000007">
    <property type="protein sequence ID" value="MFG6109602.1"/>
    <property type="molecule type" value="Genomic_DNA"/>
</dbReference>
<dbReference type="Gene3D" id="3.40.50.1000">
    <property type="entry name" value="HAD superfamily/HAD-like"/>
    <property type="match status" value="1"/>
</dbReference>
<comment type="caution">
    <text evidence="2">The sequence shown here is derived from an EMBL/GenBank/DDBJ whole genome shotgun (WGS) entry which is preliminary data.</text>
</comment>
<dbReference type="InterPro" id="IPR036412">
    <property type="entry name" value="HAD-like_sf"/>
</dbReference>
<dbReference type="GO" id="GO:0016787">
    <property type="term" value="F:hydrolase activity"/>
    <property type="evidence" value="ECO:0007669"/>
    <property type="project" value="UniProtKB-KW"/>
</dbReference>
<protein>
    <submittedName>
        <fullName evidence="2">HAD family hydrolase</fullName>
        <ecNumber evidence="2">3.1.3.-</ecNumber>
    </submittedName>
</protein>
<dbReference type="Proteomes" id="UP001605261">
    <property type="component" value="Unassembled WGS sequence"/>
</dbReference>
<reference evidence="2 3" key="1">
    <citation type="submission" date="2024-09" db="EMBL/GenBank/DDBJ databases">
        <authorList>
            <consortium name="All-Russian atlas of soil microorganisms"/>
            <consortium name="as a basis for the search for new antimicrobial producers and enzymes with unique properties"/>
            <person name="Sokolova E.A."/>
            <person name="Voronina E.N."/>
        </authorList>
    </citation>
    <scope>NUCLEOTIDE SEQUENCE [LARGE SCALE GENOMIC DNA]</scope>
    <source>
        <strain evidence="2 3">AF-22b-331.1</strain>
    </source>
</reference>
<keyword evidence="3" id="KW-1185">Reference proteome</keyword>
<feature type="transmembrane region" description="Helical" evidence="1">
    <location>
        <begin position="34"/>
        <end position="52"/>
    </location>
</feature>
<keyword evidence="1" id="KW-0472">Membrane</keyword>
<evidence type="ECO:0000313" key="2">
    <source>
        <dbReference type="EMBL" id="MFG6109602.1"/>
    </source>
</evidence>
<keyword evidence="2" id="KW-0378">Hydrolase</keyword>
<dbReference type="InterPro" id="IPR023214">
    <property type="entry name" value="HAD_sf"/>
</dbReference>
<keyword evidence="1" id="KW-1133">Transmembrane helix</keyword>
<name>A0ABW7CZ91_9GAMM</name>
<keyword evidence="1" id="KW-0812">Transmembrane</keyword>